<dbReference type="SUPFAM" id="SSF52540">
    <property type="entry name" value="P-loop containing nucleoside triphosphate hydrolases"/>
    <property type="match status" value="1"/>
</dbReference>
<dbReference type="CDD" id="cd01672">
    <property type="entry name" value="TMPK"/>
    <property type="match status" value="1"/>
</dbReference>
<sequence>MLLTLEGLDGSGKTTAWEALRHARPDATFTHEPTDTWYGEAVRRSLGDDDADPLADLFLFTADHADHLSRVVRPALADGEVVISDRYTDSRYAYQAASLADTEIRRPLEYVRGIHGAFTREPDATIYLDVDPETAAARAGATDKFERAAFLAEVQSNYERLIDAEPERFVRVDAGRSPEAVIDAVEDVADRLIDAFHGDGDVADVDADSDAARDD</sequence>
<dbReference type="Pfam" id="PF02223">
    <property type="entry name" value="Thymidylate_kin"/>
    <property type="match status" value="1"/>
</dbReference>
<evidence type="ECO:0000313" key="13">
    <source>
        <dbReference type="EMBL" id="MFC7069642.1"/>
    </source>
</evidence>
<keyword evidence="4 11" id="KW-0808">Transferase</keyword>
<name>A0ABD5WCM8_9EURY</name>
<evidence type="ECO:0000256" key="9">
    <source>
        <dbReference type="ARBA" id="ARBA00029962"/>
    </source>
</evidence>
<comment type="caution">
    <text evidence="13">The sequence shown here is derived from an EMBL/GenBank/DDBJ whole genome shotgun (WGS) entry which is preliminary data.</text>
</comment>
<dbReference type="EMBL" id="JBHTAH010000005">
    <property type="protein sequence ID" value="MFC7069642.1"/>
    <property type="molecule type" value="Genomic_DNA"/>
</dbReference>
<protein>
    <recommendedName>
        <fullName evidence="3 11">Probable thymidylate kinase</fullName>
        <ecNumber evidence="2 11">2.7.4.9</ecNumber>
    </recommendedName>
    <alternativeName>
        <fullName evidence="9 11">dTMP kinase</fullName>
    </alternativeName>
</protein>
<accession>A0ABD5WCM8</accession>
<evidence type="ECO:0000256" key="5">
    <source>
        <dbReference type="ARBA" id="ARBA00022727"/>
    </source>
</evidence>
<evidence type="ECO:0000256" key="4">
    <source>
        <dbReference type="ARBA" id="ARBA00022679"/>
    </source>
</evidence>
<dbReference type="InterPro" id="IPR027417">
    <property type="entry name" value="P-loop_NTPase"/>
</dbReference>
<keyword evidence="14" id="KW-1185">Reference proteome</keyword>
<feature type="binding site" evidence="11">
    <location>
        <begin position="7"/>
        <end position="14"/>
    </location>
    <ligand>
        <name>ATP</name>
        <dbReference type="ChEBI" id="CHEBI:30616"/>
    </ligand>
</feature>
<evidence type="ECO:0000256" key="11">
    <source>
        <dbReference type="HAMAP-Rule" id="MF_00165"/>
    </source>
</evidence>
<dbReference type="Proteomes" id="UP001596461">
    <property type="component" value="Unassembled WGS sequence"/>
</dbReference>
<evidence type="ECO:0000256" key="3">
    <source>
        <dbReference type="ARBA" id="ARBA00013355"/>
    </source>
</evidence>
<dbReference type="GO" id="GO:0004798">
    <property type="term" value="F:dTMP kinase activity"/>
    <property type="evidence" value="ECO:0007669"/>
    <property type="project" value="UniProtKB-UniRule"/>
</dbReference>
<proteinExistence type="inferred from homology"/>
<comment type="similarity">
    <text evidence="1 11">Belongs to the thymidylate kinase family.</text>
</comment>
<evidence type="ECO:0000256" key="7">
    <source>
        <dbReference type="ARBA" id="ARBA00022777"/>
    </source>
</evidence>
<evidence type="ECO:0000256" key="2">
    <source>
        <dbReference type="ARBA" id="ARBA00012980"/>
    </source>
</evidence>
<dbReference type="PANTHER" id="PTHR10344:SF4">
    <property type="entry name" value="UMP-CMP KINASE 2, MITOCHONDRIAL"/>
    <property type="match status" value="1"/>
</dbReference>
<dbReference type="GO" id="GO:0006235">
    <property type="term" value="P:dTTP biosynthetic process"/>
    <property type="evidence" value="ECO:0007669"/>
    <property type="project" value="UniProtKB-UniRule"/>
</dbReference>
<evidence type="ECO:0000259" key="12">
    <source>
        <dbReference type="Pfam" id="PF02223"/>
    </source>
</evidence>
<evidence type="ECO:0000313" key="14">
    <source>
        <dbReference type="Proteomes" id="UP001596461"/>
    </source>
</evidence>
<dbReference type="InterPro" id="IPR039430">
    <property type="entry name" value="Thymidylate_kin-like_dom"/>
</dbReference>
<organism evidence="13 14">
    <name type="scientific">Halobaculum lipolyticum</name>
    <dbReference type="NCBI Taxonomy" id="3032001"/>
    <lineage>
        <taxon>Archaea</taxon>
        <taxon>Methanobacteriati</taxon>
        <taxon>Methanobacteriota</taxon>
        <taxon>Stenosarchaea group</taxon>
        <taxon>Halobacteria</taxon>
        <taxon>Halobacteriales</taxon>
        <taxon>Haloferacaceae</taxon>
        <taxon>Halobaculum</taxon>
    </lineage>
</organism>
<dbReference type="AlphaFoldDB" id="A0ABD5WCM8"/>
<reference evidence="13 14" key="1">
    <citation type="journal article" date="2019" name="Int. J. Syst. Evol. Microbiol.">
        <title>The Global Catalogue of Microorganisms (GCM) 10K type strain sequencing project: providing services to taxonomists for standard genome sequencing and annotation.</title>
        <authorList>
            <consortium name="The Broad Institute Genomics Platform"/>
            <consortium name="The Broad Institute Genome Sequencing Center for Infectious Disease"/>
            <person name="Wu L."/>
            <person name="Ma J."/>
        </authorList>
    </citation>
    <scope>NUCLEOTIDE SEQUENCE [LARGE SCALE GENOMIC DNA]</scope>
    <source>
        <strain evidence="13 14">DT31</strain>
    </source>
</reference>
<evidence type="ECO:0000256" key="1">
    <source>
        <dbReference type="ARBA" id="ARBA00009776"/>
    </source>
</evidence>
<dbReference type="GO" id="GO:0005524">
    <property type="term" value="F:ATP binding"/>
    <property type="evidence" value="ECO:0007669"/>
    <property type="project" value="UniProtKB-UniRule"/>
</dbReference>
<gene>
    <name evidence="11 13" type="primary">tmk</name>
    <name evidence="13" type="ORF">ACFQL9_08315</name>
</gene>
<dbReference type="PANTHER" id="PTHR10344">
    <property type="entry name" value="THYMIDYLATE KINASE"/>
    <property type="match status" value="1"/>
</dbReference>
<keyword evidence="6 11" id="KW-0547">Nucleotide-binding</keyword>
<dbReference type="HAMAP" id="MF_00165">
    <property type="entry name" value="Thymidylate_kinase"/>
    <property type="match status" value="1"/>
</dbReference>
<evidence type="ECO:0000256" key="6">
    <source>
        <dbReference type="ARBA" id="ARBA00022741"/>
    </source>
</evidence>
<dbReference type="Gene3D" id="3.40.50.300">
    <property type="entry name" value="P-loop containing nucleotide triphosphate hydrolases"/>
    <property type="match status" value="1"/>
</dbReference>
<dbReference type="EC" id="2.7.4.9" evidence="2 11"/>
<evidence type="ECO:0000256" key="10">
    <source>
        <dbReference type="ARBA" id="ARBA00048743"/>
    </source>
</evidence>
<keyword evidence="7 11" id="KW-0418">Kinase</keyword>
<keyword evidence="5 11" id="KW-0545">Nucleotide biosynthesis</keyword>
<dbReference type="NCBIfam" id="TIGR00041">
    <property type="entry name" value="DTMP_kinase"/>
    <property type="match status" value="1"/>
</dbReference>
<keyword evidence="8 11" id="KW-0067">ATP-binding</keyword>
<evidence type="ECO:0000256" key="8">
    <source>
        <dbReference type="ARBA" id="ARBA00022840"/>
    </source>
</evidence>
<comment type="catalytic activity">
    <reaction evidence="10 11">
        <text>dTMP + ATP = dTDP + ADP</text>
        <dbReference type="Rhea" id="RHEA:13517"/>
        <dbReference type="ChEBI" id="CHEBI:30616"/>
        <dbReference type="ChEBI" id="CHEBI:58369"/>
        <dbReference type="ChEBI" id="CHEBI:63528"/>
        <dbReference type="ChEBI" id="CHEBI:456216"/>
        <dbReference type="EC" id="2.7.4.9"/>
    </reaction>
</comment>
<dbReference type="RefSeq" id="WP_284030558.1">
    <property type="nucleotide sequence ID" value="NZ_CP126154.1"/>
</dbReference>
<dbReference type="GeneID" id="81125395"/>
<dbReference type="InterPro" id="IPR018094">
    <property type="entry name" value="Thymidylate_kinase"/>
</dbReference>
<feature type="domain" description="Thymidylate kinase-like" evidence="12">
    <location>
        <begin position="5"/>
        <end position="183"/>
    </location>
</feature>